<dbReference type="PANTHER" id="PTHR34611">
    <property type="match status" value="1"/>
</dbReference>
<keyword evidence="4" id="KW-1185">Reference proteome</keyword>
<evidence type="ECO:0000313" key="4">
    <source>
        <dbReference type="Proteomes" id="UP000317550"/>
    </source>
</evidence>
<dbReference type="RefSeq" id="WP_143856529.1">
    <property type="nucleotide sequence ID" value="NZ_CP041730.1"/>
</dbReference>
<dbReference type="KEGG" id="cari:FNU76_04130"/>
<evidence type="ECO:0000259" key="1">
    <source>
        <dbReference type="Pfam" id="PF04754"/>
    </source>
</evidence>
<dbReference type="InterPro" id="IPR006842">
    <property type="entry name" value="Transposase_31"/>
</dbReference>
<dbReference type="Pfam" id="PF04754">
    <property type="entry name" value="Transposase_31"/>
    <property type="match status" value="1"/>
</dbReference>
<gene>
    <name evidence="3" type="ORF">FNU76_04130</name>
</gene>
<dbReference type="Pfam" id="PF14261">
    <property type="entry name" value="DUF4351"/>
    <property type="match status" value="1"/>
</dbReference>
<evidence type="ECO:0000313" key="3">
    <source>
        <dbReference type="EMBL" id="QDQ25604.1"/>
    </source>
</evidence>
<accession>A0A516SBT0</accession>
<feature type="domain" description="DUF4351" evidence="2">
    <location>
        <begin position="269"/>
        <end position="323"/>
    </location>
</feature>
<name>A0A516SBT0_9NEIS</name>
<dbReference type="OrthoDB" id="4539897at2"/>
<sequence>MDKDDHDAAYKCMFSYPRAVEDLLRDFVGDEWVEKVDFSSLERINGSFIDDKRRRRITDVIWKVRLADQDLYICLILEFQSKTDPTMALRVGCYVLNLYLDLYKNPKQYKLTDSSKLPPVLPIVMYNGAPRWSAPLEVDEMIDVGPGRLPDFRPHMRYMLLDQGTYQEQDLMGLENVVADIFRLENAENPEVWRSVLRKLLRYLAGPEHDGLRNAIKAWIINILIPAKFPQFKWPSAQLEEAGDLQGVEAMLKMNLDLWGQQYVQEGLEKGLEQGQANTVHRQLLRKFGPLPDWVEKQLSDATSEQWEEWGDQVLSASSIGEMFKQPEDQSAFPTFPQ</sequence>
<dbReference type="InterPro" id="IPR051699">
    <property type="entry name" value="Rpn/YhgA-like_nuclease"/>
</dbReference>
<evidence type="ECO:0000259" key="2">
    <source>
        <dbReference type="Pfam" id="PF14261"/>
    </source>
</evidence>
<dbReference type="InterPro" id="IPR025587">
    <property type="entry name" value="DUF4351"/>
</dbReference>
<protein>
    <submittedName>
        <fullName evidence="3">Transposase</fullName>
    </submittedName>
</protein>
<dbReference type="Proteomes" id="UP000317550">
    <property type="component" value="Chromosome"/>
</dbReference>
<reference evidence="4" key="1">
    <citation type="submission" date="2019-07" db="EMBL/GenBank/DDBJ databases">
        <title>Chitinimonas sp. nov., isolated from Ny-Alesund, arctica soil.</title>
        <authorList>
            <person name="Xu Q."/>
            <person name="Peng F."/>
        </authorList>
    </citation>
    <scope>NUCLEOTIDE SEQUENCE [LARGE SCALE GENOMIC DNA]</scope>
    <source>
        <strain evidence="4">R3-44</strain>
    </source>
</reference>
<dbReference type="EMBL" id="CP041730">
    <property type="protein sequence ID" value="QDQ25604.1"/>
    <property type="molecule type" value="Genomic_DNA"/>
</dbReference>
<dbReference type="PANTHER" id="PTHR34611:SF2">
    <property type="entry name" value="INACTIVE RECOMBINATION-PROMOTING NUCLEASE-LIKE PROTEIN RPNE-RELATED"/>
    <property type="match status" value="1"/>
</dbReference>
<feature type="domain" description="Transposase (putative) YhgA-like" evidence="1">
    <location>
        <begin position="5"/>
        <end position="177"/>
    </location>
</feature>
<organism evidence="3 4">
    <name type="scientific">Chitinimonas arctica</name>
    <dbReference type="NCBI Taxonomy" id="2594795"/>
    <lineage>
        <taxon>Bacteria</taxon>
        <taxon>Pseudomonadati</taxon>
        <taxon>Pseudomonadota</taxon>
        <taxon>Betaproteobacteria</taxon>
        <taxon>Neisseriales</taxon>
        <taxon>Chitinibacteraceae</taxon>
        <taxon>Chitinimonas</taxon>
    </lineage>
</organism>
<proteinExistence type="predicted"/>
<dbReference type="AlphaFoldDB" id="A0A516SBT0"/>